<organism evidence="7 8">
    <name type="scientific">Fusarium avenaceum</name>
    <dbReference type="NCBI Taxonomy" id="40199"/>
    <lineage>
        <taxon>Eukaryota</taxon>
        <taxon>Fungi</taxon>
        <taxon>Dikarya</taxon>
        <taxon>Ascomycota</taxon>
        <taxon>Pezizomycotina</taxon>
        <taxon>Sordariomycetes</taxon>
        <taxon>Hypocreomycetidae</taxon>
        <taxon>Hypocreales</taxon>
        <taxon>Nectriaceae</taxon>
        <taxon>Fusarium</taxon>
        <taxon>Fusarium tricinctum species complex</taxon>
    </lineage>
</organism>
<dbReference type="Pfam" id="PF06985">
    <property type="entry name" value="HET"/>
    <property type="match status" value="1"/>
</dbReference>
<dbReference type="PANTHER" id="PTHR10039">
    <property type="entry name" value="AMELOGENIN"/>
    <property type="match status" value="1"/>
</dbReference>
<dbReference type="InterPro" id="IPR010730">
    <property type="entry name" value="HET"/>
</dbReference>
<keyword evidence="8" id="KW-1185">Reference proteome</keyword>
<feature type="domain" description="DUF7708" evidence="5">
    <location>
        <begin position="710"/>
        <end position="807"/>
    </location>
</feature>
<feature type="region of interest" description="Disordered" evidence="2">
    <location>
        <begin position="591"/>
        <end position="612"/>
    </location>
</feature>
<protein>
    <recommendedName>
        <fullName evidence="9">Heterokaryon incompatibility domain-containing protein</fullName>
    </recommendedName>
</protein>
<feature type="domain" description="Heterokaryon incompatibility" evidence="3">
    <location>
        <begin position="220"/>
        <end position="347"/>
    </location>
</feature>
<feature type="compositionally biased region" description="Basic and acidic residues" evidence="2">
    <location>
        <begin position="593"/>
        <end position="608"/>
    </location>
</feature>
<evidence type="ECO:0000313" key="7">
    <source>
        <dbReference type="EMBL" id="KAG5661300.1"/>
    </source>
</evidence>
<feature type="domain" description="Nephrocystin 3-like N-terminal" evidence="6">
    <location>
        <begin position="899"/>
        <end position="933"/>
    </location>
</feature>
<reference evidence="7" key="1">
    <citation type="submission" date="2021-04" db="EMBL/GenBank/DDBJ databases">
        <title>Draft genome of Fusarium avenaceum strain F156N33, isolated from an atmospheric sample in Virginia.</title>
        <authorList>
            <person name="Yang S."/>
            <person name="Vinatzer B.A."/>
            <person name="Coleman J."/>
        </authorList>
    </citation>
    <scope>NUCLEOTIDE SEQUENCE</scope>
    <source>
        <strain evidence="7">F156N33</strain>
    </source>
</reference>
<dbReference type="Pfam" id="PF24809">
    <property type="entry name" value="DUF7708"/>
    <property type="match status" value="1"/>
</dbReference>
<accession>A0A9P7H971</accession>
<dbReference type="EMBL" id="JAGPUO010000007">
    <property type="protein sequence ID" value="KAG5661300.1"/>
    <property type="molecule type" value="Genomic_DNA"/>
</dbReference>
<evidence type="ECO:0000313" key="8">
    <source>
        <dbReference type="Proteomes" id="UP000782241"/>
    </source>
</evidence>
<evidence type="ECO:0000259" key="6">
    <source>
        <dbReference type="Pfam" id="PF24883"/>
    </source>
</evidence>
<keyword evidence="1" id="KW-0677">Repeat</keyword>
<evidence type="ECO:0000259" key="4">
    <source>
        <dbReference type="Pfam" id="PF22939"/>
    </source>
</evidence>
<dbReference type="Pfam" id="PF22939">
    <property type="entry name" value="WHD_GPIID"/>
    <property type="match status" value="1"/>
</dbReference>
<dbReference type="InterPro" id="IPR056884">
    <property type="entry name" value="NPHP3-like_N"/>
</dbReference>
<dbReference type="InterPro" id="IPR054471">
    <property type="entry name" value="GPIID_WHD"/>
</dbReference>
<proteinExistence type="predicted"/>
<evidence type="ECO:0000259" key="3">
    <source>
        <dbReference type="Pfam" id="PF06985"/>
    </source>
</evidence>
<dbReference type="Proteomes" id="UP000782241">
    <property type="component" value="Unassembled WGS sequence"/>
</dbReference>
<evidence type="ECO:0000259" key="5">
    <source>
        <dbReference type="Pfam" id="PF24809"/>
    </source>
</evidence>
<gene>
    <name evidence="7" type="ORF">KAF25_005422</name>
</gene>
<evidence type="ECO:0000256" key="2">
    <source>
        <dbReference type="SAM" id="MobiDB-lite"/>
    </source>
</evidence>
<evidence type="ECO:0000256" key="1">
    <source>
        <dbReference type="ARBA" id="ARBA00022737"/>
    </source>
</evidence>
<dbReference type="PANTHER" id="PTHR10039:SF14">
    <property type="entry name" value="NACHT DOMAIN-CONTAINING PROTEIN"/>
    <property type="match status" value="1"/>
</dbReference>
<dbReference type="Pfam" id="PF24883">
    <property type="entry name" value="NPHP3_N"/>
    <property type="match status" value="1"/>
</dbReference>
<dbReference type="InterPro" id="IPR056125">
    <property type="entry name" value="DUF7708"/>
</dbReference>
<feature type="domain" description="GPI inositol-deacylase winged helix" evidence="4">
    <location>
        <begin position="1089"/>
        <end position="1164"/>
    </location>
</feature>
<sequence>MGSGPSTLSSSSLCDTCRGLCENGAGWCWAPDVNGEERPVFYLHHRNLSTLFSKAKAGCGLCSLFCDGFELDDCEAPADDDRCETESEKRQILSDVRHQETNFIQFLANPLDYVVDRHPAAPKYYKESDLESLRQMFGRSRLIIKWQLPEYSSKSDALPAFLSVSWLGSHETAIENGNTLPIRIVVKHGNNEAKELPTRVIEINFNETQSVKLVQTSPGDRHISVSDLPATVADAIRICRALQIPYLWVDALCIIQDDKADWSREAAAMARIYGSATLTISTPSTTSSSEGFLVRDVGSCSSLDWVHPHSGTKGVVTMRSWHEPRFDQSPLDKREAPWMQRGWTLQEWVVSPRLLHCGSTMTMFECLQGSCYEIFPDTPGSPFVVFGQQYPNGAPPPKLIDHQVEPGPISSETAVKANGMVRMFKSLEYWNDPNTRPVISWAAIVEEFCKRQLTHGTDKLPALAGLATEFQAYKRTWCPTQQQWDYVAGLWWCGNSTVGLTGHDGELPSALLWRGDTHLSKPLSKPPVYRAPSWSWAAIDGPIKFNGRISIIKLEILDVVCHYENPGSFSSVRTGWIDAQGLLRRVWPVGRTPQEKPKGLRTQPEDNGKSQNGQMWYADFDNAHLDELREFEIFLLLVQTCNDLPAGNIMTTAQRAFEAAMADFKNKVKDQSFYDQIIQTTSIEQVYQDIEKLQEKQAKSGRLRHLSRIEPFLARLREYSGVVETFVQAKPDILALIWGPIKLLLLWADVLKQSFDALVNALEDIGNALPDFCELAEMFADNNRLQELLVLYFRDILQFYLISTKLFSLKVVFEMFWPSHRDRIQVVVKHMASHRDLIRKEVRMEEIRRADELRNRELQHFVQTEENNIAQEYASHRAHISPKNYDRDLYDFSEAVCNGTGKWLFRDPSFQNWLINKDKAKPMLWLRGIPGAGVVRVIIDGLDEIEPAQRSRLIRELVRLSGECEECQILLTSRAESDISGDLDGKTTDIQVDKNNAGSIQVFINQTMEEWFKERGFIQDVQDQLQGWAAPLAFRAKGMFLYVKIIFRILHHINDIQDIQNQLQHLPSNLEDAYGRVLQQINASPDPQRRSLARSILGWVGCAPSPMTLKEIEQTLLIDPDCPSKLPRVQARVNVVQICGPIIDVVDGYVQFVHFTVREYIFSTKIPNSITLSEVAIDLAIRCVVYMCQDHHDPDLAEDEIDANIIWGAYRLHHFSLSFWLDLIYEYLNLSGSNTLPDTLIDQLRILFETRSSDHYTETDQSENSLHPAILGLKAQEPALVEMLKACAKFQKSLSKSELRLSNR</sequence>
<name>A0A9P7H971_9HYPO</name>
<comment type="caution">
    <text evidence="7">The sequence shown here is derived from an EMBL/GenBank/DDBJ whole genome shotgun (WGS) entry which is preliminary data.</text>
</comment>
<evidence type="ECO:0008006" key="9">
    <source>
        <dbReference type="Google" id="ProtNLM"/>
    </source>
</evidence>